<reference evidence="1 2" key="1">
    <citation type="submission" date="2020-12" db="EMBL/GenBank/DDBJ databases">
        <title>FDA dAtabase for Regulatory Grade micrObial Sequences (FDA-ARGOS): Supporting development and validation of Infectious Disease Dx tests.</title>
        <authorList>
            <person name="Sproer C."/>
            <person name="Gronow S."/>
            <person name="Severitt S."/>
            <person name="Schroder I."/>
            <person name="Tallon L."/>
            <person name="Sadzewicz L."/>
            <person name="Zhao X."/>
            <person name="Boylan J."/>
            <person name="Ott S."/>
            <person name="Bowen H."/>
            <person name="Vavikolanu K."/>
            <person name="Mehta A."/>
            <person name="Aluvathingal J."/>
            <person name="Nadendla S."/>
            <person name="Lowell S."/>
            <person name="Myers T."/>
            <person name="Yan Y."/>
            <person name="Sichtig H."/>
        </authorList>
    </citation>
    <scope>NUCLEOTIDE SEQUENCE [LARGE SCALE GENOMIC DNA]</scope>
    <source>
        <strain evidence="1 2">FDAARGOS_890</strain>
    </source>
</reference>
<dbReference type="InterPro" id="IPR036619">
    <property type="entry name" value="NinB_sf"/>
</dbReference>
<dbReference type="KEGG" id="dla:I6G47_10750"/>
<accession>A0A7T2YWL0</accession>
<dbReference type="RefSeq" id="WP_016454464.1">
    <property type="nucleotide sequence ID" value="NZ_CP065748.1"/>
</dbReference>
<keyword evidence="2" id="KW-1185">Reference proteome</keyword>
<dbReference type="Gene3D" id="1.10.3790.10">
    <property type="entry name" value="NinB"/>
    <property type="match status" value="1"/>
</dbReference>
<dbReference type="Pfam" id="PF05772">
    <property type="entry name" value="NinB"/>
    <property type="match status" value="1"/>
</dbReference>
<dbReference type="EMBL" id="CP065748">
    <property type="protein sequence ID" value="QPS83507.1"/>
    <property type="molecule type" value="Genomic_DNA"/>
</dbReference>
<name>A0A7T2YWL0_9BURK</name>
<gene>
    <name evidence="1" type="ORF">I6G47_10750</name>
</gene>
<dbReference type="InterPro" id="IPR008711">
    <property type="entry name" value="Recombinase_NinB"/>
</dbReference>
<dbReference type="AlphaFoldDB" id="A0A7T2YWL0"/>
<dbReference type="SUPFAM" id="SSF103370">
    <property type="entry name" value="NinB"/>
    <property type="match status" value="1"/>
</dbReference>
<organism evidence="1 2">
    <name type="scientific">Delftia lacustris</name>
    <dbReference type="NCBI Taxonomy" id="558537"/>
    <lineage>
        <taxon>Bacteria</taxon>
        <taxon>Pseudomonadati</taxon>
        <taxon>Pseudomonadota</taxon>
        <taxon>Betaproteobacteria</taxon>
        <taxon>Burkholderiales</taxon>
        <taxon>Comamonadaceae</taxon>
        <taxon>Delftia</taxon>
    </lineage>
</organism>
<proteinExistence type="predicted"/>
<sequence>MTDRLTLSLWEPTQAHRALTHVWTNAKAALMAGHRLTLELRPEKRSDAQNRRLWSMLADISAQVNWHGHKLTSEEWKDVFSAALKRTKVVPGLDGGFVVCGQSTSRMTKAEMCELQTLMEAFGAQHGVQFKAWEGEH</sequence>
<evidence type="ECO:0000313" key="1">
    <source>
        <dbReference type="EMBL" id="QPS83507.1"/>
    </source>
</evidence>
<protein>
    <submittedName>
        <fullName evidence="1">Recombination protein NinB</fullName>
    </submittedName>
</protein>
<dbReference type="Proteomes" id="UP000595064">
    <property type="component" value="Chromosome"/>
</dbReference>
<evidence type="ECO:0000313" key="2">
    <source>
        <dbReference type="Proteomes" id="UP000595064"/>
    </source>
</evidence>